<dbReference type="PANTHER" id="PTHR33702">
    <property type="entry name" value="BNAA09G40010D PROTEIN"/>
    <property type="match status" value="1"/>
</dbReference>
<gene>
    <name evidence="1" type="ORF">LITE_LOCUS30722</name>
</gene>
<evidence type="ECO:0000313" key="1">
    <source>
        <dbReference type="EMBL" id="CAI0451018.1"/>
    </source>
</evidence>
<organism evidence="1 2">
    <name type="scientific">Linum tenue</name>
    <dbReference type="NCBI Taxonomy" id="586396"/>
    <lineage>
        <taxon>Eukaryota</taxon>
        <taxon>Viridiplantae</taxon>
        <taxon>Streptophyta</taxon>
        <taxon>Embryophyta</taxon>
        <taxon>Tracheophyta</taxon>
        <taxon>Spermatophyta</taxon>
        <taxon>Magnoliopsida</taxon>
        <taxon>eudicotyledons</taxon>
        <taxon>Gunneridae</taxon>
        <taxon>Pentapetalae</taxon>
        <taxon>rosids</taxon>
        <taxon>fabids</taxon>
        <taxon>Malpighiales</taxon>
        <taxon>Linaceae</taxon>
        <taxon>Linum</taxon>
    </lineage>
</organism>
<comment type="caution">
    <text evidence="1">The sequence shown here is derived from an EMBL/GenBank/DDBJ whole genome shotgun (WGS) entry which is preliminary data.</text>
</comment>
<keyword evidence="2" id="KW-1185">Reference proteome</keyword>
<dbReference type="EMBL" id="CAMGYJ010000007">
    <property type="protein sequence ID" value="CAI0451018.1"/>
    <property type="molecule type" value="Genomic_DNA"/>
</dbReference>
<dbReference type="AlphaFoldDB" id="A0AAV0MXP7"/>
<protein>
    <submittedName>
        <fullName evidence="1">Uncharacterized protein</fullName>
    </submittedName>
</protein>
<dbReference type="Proteomes" id="UP001154282">
    <property type="component" value="Unassembled WGS sequence"/>
</dbReference>
<evidence type="ECO:0000313" key="2">
    <source>
        <dbReference type="Proteomes" id="UP001154282"/>
    </source>
</evidence>
<dbReference type="PANTHER" id="PTHR33702:SF16">
    <property type="match status" value="1"/>
</dbReference>
<reference evidence="1" key="1">
    <citation type="submission" date="2022-08" db="EMBL/GenBank/DDBJ databases">
        <authorList>
            <person name="Gutierrez-Valencia J."/>
        </authorList>
    </citation>
    <scope>NUCLEOTIDE SEQUENCE</scope>
</reference>
<proteinExistence type="predicted"/>
<accession>A0AAV0MXP7</accession>
<sequence length="143" mass="16375">MQIFGTKFHSTGDRYWRSKRYQKLQDGATRNKNVRIARLGDDNNKGGGGYKLVWKIKVVPKLRLRVVAAAPVKLAARLKNGYMDMMVRLAGSVGYLNTQMVFGNKRVPKARQVWMSCSDEQFQRRIVCEMLKNISAAHELNPM</sequence>
<name>A0AAV0MXP7_9ROSI</name>